<protein>
    <submittedName>
        <fullName evidence="1">Uncharacterized protein</fullName>
    </submittedName>
</protein>
<sequence>MASKMQTNIVFMYRATAWAYASYLGRVRATRVGTSKGEGGTQTTSQSCEAGVRKNGEKGYWGHIHIQLAHEILLLRANVASLSNAEAAREAWRAHRTRACSRSFSCGPESKGVHGLGEGHMRDDAVCLEVHGHVPLTAARGQGRPRGGLMRRSSTGRSTFRTFVVVKSQRPEDFRCATGPDLKGNFGAEGVGPGDVRD</sequence>
<name>A0A166MQ64_9AGAM</name>
<accession>A0A166MQ64</accession>
<proteinExistence type="predicted"/>
<evidence type="ECO:0000313" key="1">
    <source>
        <dbReference type="EMBL" id="KZP24199.1"/>
    </source>
</evidence>
<dbReference type="Proteomes" id="UP000076532">
    <property type="component" value="Unassembled WGS sequence"/>
</dbReference>
<evidence type="ECO:0000313" key="2">
    <source>
        <dbReference type="Proteomes" id="UP000076532"/>
    </source>
</evidence>
<dbReference type="EMBL" id="KV417527">
    <property type="protein sequence ID" value="KZP24199.1"/>
    <property type="molecule type" value="Genomic_DNA"/>
</dbReference>
<organism evidence="1 2">
    <name type="scientific">Athelia psychrophila</name>
    <dbReference type="NCBI Taxonomy" id="1759441"/>
    <lineage>
        <taxon>Eukaryota</taxon>
        <taxon>Fungi</taxon>
        <taxon>Dikarya</taxon>
        <taxon>Basidiomycota</taxon>
        <taxon>Agaricomycotina</taxon>
        <taxon>Agaricomycetes</taxon>
        <taxon>Agaricomycetidae</taxon>
        <taxon>Atheliales</taxon>
        <taxon>Atheliaceae</taxon>
        <taxon>Athelia</taxon>
    </lineage>
</organism>
<reference evidence="1 2" key="1">
    <citation type="journal article" date="2016" name="Mol. Biol. Evol.">
        <title>Comparative Genomics of Early-Diverging Mushroom-Forming Fungi Provides Insights into the Origins of Lignocellulose Decay Capabilities.</title>
        <authorList>
            <person name="Nagy L.G."/>
            <person name="Riley R."/>
            <person name="Tritt A."/>
            <person name="Adam C."/>
            <person name="Daum C."/>
            <person name="Floudas D."/>
            <person name="Sun H."/>
            <person name="Yadav J.S."/>
            <person name="Pangilinan J."/>
            <person name="Larsson K.H."/>
            <person name="Matsuura K."/>
            <person name="Barry K."/>
            <person name="Labutti K."/>
            <person name="Kuo R."/>
            <person name="Ohm R.A."/>
            <person name="Bhattacharya S.S."/>
            <person name="Shirouzu T."/>
            <person name="Yoshinaga Y."/>
            <person name="Martin F.M."/>
            <person name="Grigoriev I.V."/>
            <person name="Hibbett D.S."/>
        </authorList>
    </citation>
    <scope>NUCLEOTIDE SEQUENCE [LARGE SCALE GENOMIC DNA]</scope>
    <source>
        <strain evidence="1 2">CBS 109695</strain>
    </source>
</reference>
<dbReference type="AlphaFoldDB" id="A0A166MQ64"/>
<gene>
    <name evidence="1" type="ORF">FIBSPDRAFT_951257</name>
</gene>
<keyword evidence="2" id="KW-1185">Reference proteome</keyword>